<dbReference type="Proteomes" id="UP000285517">
    <property type="component" value="Chromosome"/>
</dbReference>
<accession>A0A410G692</accession>
<evidence type="ECO:0000313" key="2">
    <source>
        <dbReference type="Proteomes" id="UP000285517"/>
    </source>
</evidence>
<dbReference type="KEGG" id="aev:EI546_14300"/>
<gene>
    <name evidence="1" type="ORF">EI546_14300</name>
</gene>
<name>A0A410G692_9FLAO</name>
<dbReference type="AlphaFoldDB" id="A0A410G692"/>
<organism evidence="1 2">
    <name type="scientific">Aequorivita ciconiae</name>
    <dbReference type="NCBI Taxonomy" id="2494375"/>
    <lineage>
        <taxon>Bacteria</taxon>
        <taxon>Pseudomonadati</taxon>
        <taxon>Bacteroidota</taxon>
        <taxon>Flavobacteriia</taxon>
        <taxon>Flavobacteriales</taxon>
        <taxon>Flavobacteriaceae</taxon>
        <taxon>Aequorivita</taxon>
    </lineage>
</organism>
<evidence type="ECO:0000313" key="1">
    <source>
        <dbReference type="EMBL" id="QAA82814.1"/>
    </source>
</evidence>
<protein>
    <submittedName>
        <fullName evidence="1">Uncharacterized protein</fullName>
    </submittedName>
</protein>
<dbReference type="RefSeq" id="WP_128251178.1">
    <property type="nucleotide sequence ID" value="NZ_CP034951.1"/>
</dbReference>
<dbReference type="EMBL" id="CP034951">
    <property type="protein sequence ID" value="QAA82814.1"/>
    <property type="molecule type" value="Genomic_DNA"/>
</dbReference>
<proteinExistence type="predicted"/>
<dbReference type="OrthoDB" id="1319634at2"/>
<sequence>MKIKLVTLFLVPLLYYGCANLPKNRSAYIISDATQSSVFLYTQGTPVSSEATLIKSVKISPPLFMVNCDSLQHILNRLKMQTSNLGGNIVKIRKYAATNGFGSECHKIRADILYSNRPIENKMSHNKDSNLFVYRYGGAVLLKPELIVGDRSLGKVKARFSKEFNVSNRGETVVYLANSHYSDTLRINITDNKKYFVKVGIKYGGLAGRAFLQLVDEEQGEIEYSLYKNSITH</sequence>
<keyword evidence="2" id="KW-1185">Reference proteome</keyword>
<reference evidence="1 2" key="1">
    <citation type="submission" date="2019-01" db="EMBL/GenBank/DDBJ databases">
        <title>Complete genome sequencing of Aequorivita sp. H23M31.</title>
        <authorList>
            <person name="Bae J.-W."/>
        </authorList>
    </citation>
    <scope>NUCLEOTIDE SEQUENCE [LARGE SCALE GENOMIC DNA]</scope>
    <source>
        <strain evidence="1 2">H23M31</strain>
    </source>
</reference>